<dbReference type="Proteomes" id="UP000018087">
    <property type="component" value="Unassembled WGS sequence"/>
</dbReference>
<dbReference type="OrthoDB" id="2906425at2759"/>
<dbReference type="PANTHER" id="PTHR21310:SF48">
    <property type="entry name" value="AMINOGLYCOSIDE PHOSPHOTRANSFERASE DOMAIN-CONTAINING PROTEIN"/>
    <property type="match status" value="1"/>
</dbReference>
<dbReference type="GO" id="GO:0005524">
    <property type="term" value="F:ATP binding"/>
    <property type="evidence" value="ECO:0007669"/>
    <property type="project" value="InterPro"/>
</dbReference>
<sequence>MPHGPEVERLGRHLPAVDRAAMARIVSQEELKNAKRFGPFVPVFQIDPETIVKTGQTVRLCEAETMKFVRDRTSIPVPQVYNAYTDDTTGHVRIVMEFVEGRNLDRAWETYTDSEKQSVVSQLRKYMDELRQITGSYIGSVDGSWCNDHYFDNERGAYGPFANEDEFNEGIVRALRKSQPYDWVEYYCDIFKEVMVDHKIVMTHNDMDPRNIIVQGSKVVALLDWELSGYFPEYWEYCKAMRRPDWESAWVKERVLEKIMKPYRKEMSVIWNTTEIIW</sequence>
<dbReference type="InterPro" id="IPR000719">
    <property type="entry name" value="Prot_kinase_dom"/>
</dbReference>
<proteinExistence type="predicted"/>
<keyword evidence="3" id="KW-1185">Reference proteome</keyword>
<dbReference type="CDD" id="cd05120">
    <property type="entry name" value="APH_ChoK_like"/>
    <property type="match status" value="1"/>
</dbReference>
<dbReference type="Pfam" id="PF01636">
    <property type="entry name" value="APH"/>
    <property type="match status" value="1"/>
</dbReference>
<evidence type="ECO:0000313" key="2">
    <source>
        <dbReference type="EMBL" id="ERS98603.1"/>
    </source>
</evidence>
<dbReference type="GO" id="GO:0004672">
    <property type="term" value="F:protein kinase activity"/>
    <property type="evidence" value="ECO:0007669"/>
    <property type="project" value="InterPro"/>
</dbReference>
<dbReference type="HOGENOM" id="CLU_021768_3_0_1"/>
<dbReference type="EMBL" id="KI440846">
    <property type="protein sequence ID" value="ERS98603.1"/>
    <property type="molecule type" value="Genomic_DNA"/>
</dbReference>
<dbReference type="Gene3D" id="3.90.1200.10">
    <property type="match status" value="1"/>
</dbReference>
<organism evidence="2 3">
    <name type="scientific">Sporothrix schenckii (strain ATCC 58251 / de Perez 2211183)</name>
    <name type="common">Rose-picker's disease fungus</name>
    <dbReference type="NCBI Taxonomy" id="1391915"/>
    <lineage>
        <taxon>Eukaryota</taxon>
        <taxon>Fungi</taxon>
        <taxon>Dikarya</taxon>
        <taxon>Ascomycota</taxon>
        <taxon>Pezizomycotina</taxon>
        <taxon>Sordariomycetes</taxon>
        <taxon>Sordariomycetidae</taxon>
        <taxon>Ophiostomatales</taxon>
        <taxon>Ophiostomataceae</taxon>
        <taxon>Sporothrix</taxon>
    </lineage>
</organism>
<accession>U7PSH5</accession>
<name>U7PSH5_SPOS1</name>
<dbReference type="AlphaFoldDB" id="U7PSH5"/>
<dbReference type="PROSITE" id="PS50011">
    <property type="entry name" value="PROTEIN_KINASE_DOM"/>
    <property type="match status" value="1"/>
</dbReference>
<evidence type="ECO:0000313" key="3">
    <source>
        <dbReference type="Proteomes" id="UP000018087"/>
    </source>
</evidence>
<dbReference type="PANTHER" id="PTHR21310">
    <property type="entry name" value="AMINOGLYCOSIDE PHOSPHOTRANSFERASE-RELATED-RELATED"/>
    <property type="match status" value="1"/>
</dbReference>
<dbReference type="eggNOG" id="ENOG502SP9R">
    <property type="taxonomic scope" value="Eukaryota"/>
</dbReference>
<dbReference type="SUPFAM" id="SSF56112">
    <property type="entry name" value="Protein kinase-like (PK-like)"/>
    <property type="match status" value="1"/>
</dbReference>
<protein>
    <recommendedName>
        <fullName evidence="1">Protein kinase domain-containing protein</fullName>
    </recommendedName>
</protein>
<evidence type="ECO:0000259" key="1">
    <source>
        <dbReference type="PROSITE" id="PS50011"/>
    </source>
</evidence>
<gene>
    <name evidence="2" type="ORF">HMPREF1624_05390</name>
</gene>
<dbReference type="STRING" id="1391915.U7PSH5"/>
<reference evidence="3" key="1">
    <citation type="journal article" date="2014" name="Genome Announc.">
        <title>Genome sequence of the pathogenic fungus Sporothrix schenckii (ATCC 58251).</title>
        <authorList>
            <person name="Cuomo C.A."/>
            <person name="Rodriguez-Del Valle N."/>
            <person name="Perez-Sanchez L."/>
            <person name="Abouelleil A."/>
            <person name="Goldberg J."/>
            <person name="Young S."/>
            <person name="Zeng Q."/>
            <person name="Birren B.W."/>
        </authorList>
    </citation>
    <scope>NUCLEOTIDE SEQUENCE [LARGE SCALE GENOMIC DNA]</scope>
    <source>
        <strain evidence="3">ATCC 58251 / de Perez 2211183</strain>
    </source>
</reference>
<dbReference type="InterPro" id="IPR051678">
    <property type="entry name" value="AGP_Transferase"/>
</dbReference>
<feature type="domain" description="Protein kinase" evidence="1">
    <location>
        <begin position="11"/>
        <end position="278"/>
    </location>
</feature>
<dbReference type="InterPro" id="IPR002575">
    <property type="entry name" value="Aminoglycoside_PTrfase"/>
</dbReference>
<dbReference type="InterPro" id="IPR011009">
    <property type="entry name" value="Kinase-like_dom_sf"/>
</dbReference>